<dbReference type="GO" id="GO:0031145">
    <property type="term" value="P:anaphase-promoting complex-dependent catabolic process"/>
    <property type="evidence" value="ECO:0007669"/>
    <property type="project" value="InterPro"/>
</dbReference>
<evidence type="ECO:0000259" key="6">
    <source>
        <dbReference type="Pfam" id="PF12894"/>
    </source>
</evidence>
<dbReference type="GO" id="GO:0051301">
    <property type="term" value="P:cell division"/>
    <property type="evidence" value="ECO:0007669"/>
    <property type="project" value="UniProtKB-KW"/>
</dbReference>
<evidence type="ECO:0000256" key="2">
    <source>
        <dbReference type="ARBA" id="ARBA00022737"/>
    </source>
</evidence>
<dbReference type="PANTHER" id="PTHR13260">
    <property type="entry name" value="ANAPHASE PROMOTING COMPLEX SUBUNIT 4 APC4"/>
    <property type="match status" value="1"/>
</dbReference>
<evidence type="ECO:0000256" key="3">
    <source>
        <dbReference type="ARBA" id="ARBA00022776"/>
    </source>
</evidence>
<keyword evidence="5" id="KW-0131">Cell cycle</keyword>
<dbReference type="AlphaFoldDB" id="A0A8J6JLF4"/>
<dbReference type="InterPro" id="IPR024789">
    <property type="entry name" value="APC4"/>
</dbReference>
<dbReference type="InterPro" id="IPR015943">
    <property type="entry name" value="WD40/YVTN_repeat-like_dom_sf"/>
</dbReference>
<dbReference type="OrthoDB" id="2110451at2759"/>
<keyword evidence="8" id="KW-1185">Reference proteome</keyword>
<evidence type="ECO:0000313" key="7">
    <source>
        <dbReference type="EMBL" id="KAG9467988.1"/>
    </source>
</evidence>
<keyword evidence="2" id="KW-0677">Repeat</keyword>
<feature type="domain" description="Anaphase-promoting complex subunit 4-like WD40" evidence="6">
    <location>
        <begin position="19"/>
        <end position="110"/>
    </location>
</feature>
<proteinExistence type="predicted"/>
<keyword evidence="3" id="KW-0498">Mitosis</keyword>
<dbReference type="GO" id="GO:0034399">
    <property type="term" value="C:nuclear periphery"/>
    <property type="evidence" value="ECO:0007669"/>
    <property type="project" value="TreeGrafter"/>
</dbReference>
<dbReference type="PANTHER" id="PTHR13260:SF0">
    <property type="entry name" value="ANAPHASE-PROMOTING COMPLEX SUBUNIT 4"/>
    <property type="match status" value="1"/>
</dbReference>
<sequence>MPSFRQVGEKQLPHEIIFMSWSPTRDLIALVNKAGEVLLHRLANIQRVWILPPNENTGKEVTCLAWRPDGKILAFGLADTKKVVLCDVEKPESLHSFSVESPVSCMQWMEVTEENSVLKSFYSAEDEANVLLPRLPALPKK</sequence>
<dbReference type="InterPro" id="IPR036322">
    <property type="entry name" value="WD40_repeat_dom_sf"/>
</dbReference>
<dbReference type="FunFam" id="2.130.10.10:FF:000231">
    <property type="entry name" value="Anaphase-promoting complex subunit 4"/>
    <property type="match status" value="1"/>
</dbReference>
<keyword evidence="4" id="KW-0833">Ubl conjugation pathway</keyword>
<dbReference type="EMBL" id="WNTK01001092">
    <property type="protein sequence ID" value="KAG9467988.1"/>
    <property type="molecule type" value="Genomic_DNA"/>
</dbReference>
<organism evidence="7 8">
    <name type="scientific">Eleutherodactylus coqui</name>
    <name type="common">Puerto Rican coqui</name>
    <dbReference type="NCBI Taxonomy" id="57060"/>
    <lineage>
        <taxon>Eukaryota</taxon>
        <taxon>Metazoa</taxon>
        <taxon>Chordata</taxon>
        <taxon>Craniata</taxon>
        <taxon>Vertebrata</taxon>
        <taxon>Euteleostomi</taxon>
        <taxon>Amphibia</taxon>
        <taxon>Batrachia</taxon>
        <taxon>Anura</taxon>
        <taxon>Neobatrachia</taxon>
        <taxon>Hyloidea</taxon>
        <taxon>Eleutherodactylidae</taxon>
        <taxon>Eleutherodactylinae</taxon>
        <taxon>Eleutherodactylus</taxon>
        <taxon>Eleutherodactylus</taxon>
    </lineage>
</organism>
<dbReference type="Gene3D" id="2.130.10.10">
    <property type="entry name" value="YVTN repeat-like/Quinoprotein amine dehydrogenase"/>
    <property type="match status" value="1"/>
</dbReference>
<comment type="caution">
    <text evidence="7">The sequence shown here is derived from an EMBL/GenBank/DDBJ whole genome shotgun (WGS) entry which is preliminary data.</text>
</comment>
<protein>
    <recommendedName>
        <fullName evidence="6">Anaphase-promoting complex subunit 4-like WD40 domain-containing protein</fullName>
    </recommendedName>
</protein>
<gene>
    <name evidence="7" type="ORF">GDO78_013920</name>
</gene>
<evidence type="ECO:0000256" key="1">
    <source>
        <dbReference type="ARBA" id="ARBA00022618"/>
    </source>
</evidence>
<reference evidence="7" key="1">
    <citation type="thesis" date="2020" institute="ProQuest LLC" country="789 East Eisenhower Parkway, Ann Arbor, MI, USA">
        <title>Comparative Genomics and Chromosome Evolution.</title>
        <authorList>
            <person name="Mudd A.B."/>
        </authorList>
    </citation>
    <scope>NUCLEOTIDE SEQUENCE</scope>
    <source>
        <strain evidence="7">HN-11 Male</strain>
        <tissue evidence="7">Kidney and liver</tissue>
    </source>
</reference>
<dbReference type="GO" id="GO:0005680">
    <property type="term" value="C:anaphase-promoting complex"/>
    <property type="evidence" value="ECO:0007669"/>
    <property type="project" value="InterPro"/>
</dbReference>
<dbReference type="Pfam" id="PF12894">
    <property type="entry name" value="ANAPC4_WD40"/>
    <property type="match status" value="1"/>
</dbReference>
<dbReference type="Proteomes" id="UP000770717">
    <property type="component" value="Unassembled WGS sequence"/>
</dbReference>
<dbReference type="InterPro" id="IPR024977">
    <property type="entry name" value="Apc4-like_WD40_dom"/>
</dbReference>
<evidence type="ECO:0000256" key="4">
    <source>
        <dbReference type="ARBA" id="ARBA00022786"/>
    </source>
</evidence>
<evidence type="ECO:0000256" key="5">
    <source>
        <dbReference type="ARBA" id="ARBA00023306"/>
    </source>
</evidence>
<name>A0A8J6JLF4_ELECQ</name>
<accession>A0A8J6JLF4</accession>
<dbReference type="EMBL" id="WNTK01001092">
    <property type="protein sequence ID" value="KAG9467986.1"/>
    <property type="molecule type" value="Genomic_DNA"/>
</dbReference>
<dbReference type="SUPFAM" id="SSF50978">
    <property type="entry name" value="WD40 repeat-like"/>
    <property type="match status" value="1"/>
</dbReference>
<dbReference type="EMBL" id="WNTK01001092">
    <property type="protein sequence ID" value="KAG9467987.1"/>
    <property type="molecule type" value="Genomic_DNA"/>
</dbReference>
<keyword evidence="1" id="KW-0132">Cell division</keyword>
<evidence type="ECO:0000313" key="8">
    <source>
        <dbReference type="Proteomes" id="UP000770717"/>
    </source>
</evidence>
<dbReference type="GO" id="GO:0070979">
    <property type="term" value="P:protein K11-linked ubiquitination"/>
    <property type="evidence" value="ECO:0007669"/>
    <property type="project" value="TreeGrafter"/>
</dbReference>